<protein>
    <submittedName>
        <fullName evidence="2">Uncharacterized protein</fullName>
    </submittedName>
</protein>
<name>A0A8T7M479_9CHLR</name>
<evidence type="ECO:0000256" key="1">
    <source>
        <dbReference type="SAM" id="Phobius"/>
    </source>
</evidence>
<evidence type="ECO:0000313" key="2">
    <source>
        <dbReference type="EMBL" id="NWJ46890.1"/>
    </source>
</evidence>
<dbReference type="EMBL" id="JACATZ010000001">
    <property type="protein sequence ID" value="NWJ46890.1"/>
    <property type="molecule type" value="Genomic_DNA"/>
</dbReference>
<evidence type="ECO:0000313" key="3">
    <source>
        <dbReference type="EMBL" id="WJW70120.1"/>
    </source>
</evidence>
<dbReference type="Proteomes" id="UP000521676">
    <property type="component" value="Unassembled WGS sequence"/>
</dbReference>
<keyword evidence="5" id="KW-1185">Reference proteome</keyword>
<dbReference type="RefSeq" id="WP_341472003.1">
    <property type="nucleotide sequence ID" value="NZ_CP128401.1"/>
</dbReference>
<reference evidence="3" key="2">
    <citation type="journal article" date="2024" name="Nature">
        <title>Anoxygenic phototroph of the Chloroflexota uses a type I reaction centre.</title>
        <authorList>
            <person name="Tsuji J.M."/>
            <person name="Shaw N.A."/>
            <person name="Nagashima S."/>
            <person name="Venkiteswaran J.J."/>
            <person name="Schiff S.L."/>
            <person name="Watanabe T."/>
            <person name="Fukui M."/>
            <person name="Hanada S."/>
            <person name="Tank M."/>
            <person name="Neufeld J.D."/>
        </authorList>
    </citation>
    <scope>NUCLEOTIDE SEQUENCE</scope>
    <source>
        <strain evidence="3">L227-S17</strain>
        <plasmid evidence="3 5">unnamed1</plasmid>
    </source>
</reference>
<geneLocation type="plasmid" evidence="3 5">
    <name>unnamed1</name>
</geneLocation>
<dbReference type="Proteomes" id="UP001431572">
    <property type="component" value="Plasmid unnamed1"/>
</dbReference>
<gene>
    <name evidence="2" type="ORF">HXX08_13575</name>
    <name evidence="3" type="ORF">OZ401_004623</name>
</gene>
<evidence type="ECO:0000313" key="4">
    <source>
        <dbReference type="Proteomes" id="UP000521676"/>
    </source>
</evidence>
<evidence type="ECO:0000313" key="5">
    <source>
        <dbReference type="Proteomes" id="UP001431572"/>
    </source>
</evidence>
<keyword evidence="3" id="KW-0614">Plasmid</keyword>
<keyword evidence="1" id="KW-1133">Transmembrane helix</keyword>
<proteinExistence type="predicted"/>
<feature type="transmembrane region" description="Helical" evidence="1">
    <location>
        <begin position="26"/>
        <end position="54"/>
    </location>
</feature>
<organism evidence="2 4">
    <name type="scientific">Candidatus Chlorohelix allophototropha</name>
    <dbReference type="NCBI Taxonomy" id="3003348"/>
    <lineage>
        <taxon>Bacteria</taxon>
        <taxon>Bacillati</taxon>
        <taxon>Chloroflexota</taxon>
        <taxon>Chloroflexia</taxon>
        <taxon>Candidatus Chloroheliales</taxon>
        <taxon>Candidatus Chloroheliaceae</taxon>
        <taxon>Candidatus Chlorohelix</taxon>
    </lineage>
</organism>
<keyword evidence="1" id="KW-0812">Transmembrane</keyword>
<dbReference type="AlphaFoldDB" id="A0A8T7M479"/>
<reference evidence="2 4" key="1">
    <citation type="submission" date="2020-06" db="EMBL/GenBank/DDBJ databases">
        <title>Anoxygenic phototrophic Chloroflexota member uses a Type I reaction center.</title>
        <authorList>
            <person name="Tsuji J.M."/>
            <person name="Shaw N.A."/>
            <person name="Nagashima S."/>
            <person name="Venkiteswaran J."/>
            <person name="Schiff S.L."/>
            <person name="Hanada S."/>
            <person name="Tank M."/>
            <person name="Neufeld J.D."/>
        </authorList>
    </citation>
    <scope>NUCLEOTIDE SEQUENCE [LARGE SCALE GENOMIC DNA]</scope>
    <source>
        <strain evidence="2">L227-S17</strain>
    </source>
</reference>
<dbReference type="EMBL" id="CP128401">
    <property type="protein sequence ID" value="WJW70120.1"/>
    <property type="molecule type" value="Genomic_DNA"/>
</dbReference>
<accession>A0A8T7M479</accession>
<keyword evidence="1" id="KW-0472">Membrane</keyword>
<sequence length="71" mass="8474">MEIISRIIENMPRIVEALKPLFDSPIGWLLLLVVITVVLAVLSLIKRILGLLLWPLRRRRRNRRPVIYFDW</sequence>